<evidence type="ECO:0000256" key="1">
    <source>
        <dbReference type="ARBA" id="ARBA00023015"/>
    </source>
</evidence>
<dbReference type="RefSeq" id="WP_382315630.1">
    <property type="nucleotide sequence ID" value="NZ_JBHUFD010000006.1"/>
</dbReference>
<organism evidence="5 6">
    <name type="scientific">Hymenobacter bucti</name>
    <dbReference type="NCBI Taxonomy" id="1844114"/>
    <lineage>
        <taxon>Bacteria</taxon>
        <taxon>Pseudomonadati</taxon>
        <taxon>Bacteroidota</taxon>
        <taxon>Cytophagia</taxon>
        <taxon>Cytophagales</taxon>
        <taxon>Hymenobacteraceae</taxon>
        <taxon>Hymenobacter</taxon>
    </lineage>
</organism>
<dbReference type="PROSITE" id="PS01124">
    <property type="entry name" value="HTH_ARAC_FAMILY_2"/>
    <property type="match status" value="1"/>
</dbReference>
<dbReference type="PANTHER" id="PTHR43280">
    <property type="entry name" value="ARAC-FAMILY TRANSCRIPTIONAL REGULATOR"/>
    <property type="match status" value="1"/>
</dbReference>
<protein>
    <submittedName>
        <fullName evidence="5">Helix-turn-helix transcriptional regulator</fullName>
    </submittedName>
</protein>
<dbReference type="Gene3D" id="1.10.10.60">
    <property type="entry name" value="Homeodomain-like"/>
    <property type="match status" value="1"/>
</dbReference>
<proteinExistence type="predicted"/>
<dbReference type="InterPro" id="IPR009057">
    <property type="entry name" value="Homeodomain-like_sf"/>
</dbReference>
<evidence type="ECO:0000256" key="2">
    <source>
        <dbReference type="ARBA" id="ARBA00023125"/>
    </source>
</evidence>
<evidence type="ECO:0000313" key="6">
    <source>
        <dbReference type="Proteomes" id="UP001597197"/>
    </source>
</evidence>
<dbReference type="SMART" id="SM00342">
    <property type="entry name" value="HTH_ARAC"/>
    <property type="match status" value="1"/>
</dbReference>
<dbReference type="Proteomes" id="UP001597197">
    <property type="component" value="Unassembled WGS sequence"/>
</dbReference>
<keyword evidence="6" id="KW-1185">Reference proteome</keyword>
<comment type="caution">
    <text evidence="5">The sequence shown here is derived from an EMBL/GenBank/DDBJ whole genome shotgun (WGS) entry which is preliminary data.</text>
</comment>
<dbReference type="EMBL" id="JBHUFD010000006">
    <property type="protein sequence ID" value="MFD1874120.1"/>
    <property type="molecule type" value="Genomic_DNA"/>
</dbReference>
<evidence type="ECO:0000313" key="5">
    <source>
        <dbReference type="EMBL" id="MFD1874120.1"/>
    </source>
</evidence>
<dbReference type="PRINTS" id="PR00032">
    <property type="entry name" value="HTHARAC"/>
</dbReference>
<keyword evidence="2" id="KW-0238">DNA-binding</keyword>
<accession>A0ABW4QYN6</accession>
<evidence type="ECO:0000256" key="3">
    <source>
        <dbReference type="ARBA" id="ARBA00023163"/>
    </source>
</evidence>
<evidence type="ECO:0000259" key="4">
    <source>
        <dbReference type="PROSITE" id="PS01124"/>
    </source>
</evidence>
<dbReference type="Pfam" id="PF12833">
    <property type="entry name" value="HTH_18"/>
    <property type="match status" value="1"/>
</dbReference>
<feature type="domain" description="HTH araC/xylS-type" evidence="4">
    <location>
        <begin position="176"/>
        <end position="274"/>
    </location>
</feature>
<gene>
    <name evidence="5" type="ORF">ACFSDX_16875</name>
</gene>
<dbReference type="InterPro" id="IPR018060">
    <property type="entry name" value="HTH_AraC"/>
</dbReference>
<name>A0ABW4QYN6_9BACT</name>
<dbReference type="SUPFAM" id="SSF46689">
    <property type="entry name" value="Homeodomain-like"/>
    <property type="match status" value="1"/>
</dbReference>
<sequence length="294" mass="33627">MLFQQFSFKSFGYLNFSAGQAELLRRPETAGFIKILLVEAGGKVVVDFQEYQPEQAALFFINGGQYYALDEACAGTALCYNRDFYCVEIHDKEVACDGILFHNAYELPVVRVPADARPALNRLLHGIEQELARPDAHQEEMIRLLLKQLIITATRLWKQQHGVASEQARQEVEFARTFSQLVEWHYRRYHAVADYAALLHLTPKALHKRLARTGHLGPNDVIKNRIILEAKRLLAHTQLLVKEIGYKLGYDDTSYFSRLFTQQTGTTPHLFRQHYQQEAVPEGENVLAMSPIVP</sequence>
<dbReference type="InterPro" id="IPR020449">
    <property type="entry name" value="Tscrpt_reg_AraC-type_HTH"/>
</dbReference>
<keyword evidence="1" id="KW-0805">Transcription regulation</keyword>
<reference evidence="6" key="1">
    <citation type="journal article" date="2019" name="Int. J. Syst. Evol. Microbiol.">
        <title>The Global Catalogue of Microorganisms (GCM) 10K type strain sequencing project: providing services to taxonomists for standard genome sequencing and annotation.</title>
        <authorList>
            <consortium name="The Broad Institute Genomics Platform"/>
            <consortium name="The Broad Institute Genome Sequencing Center for Infectious Disease"/>
            <person name="Wu L."/>
            <person name="Ma J."/>
        </authorList>
    </citation>
    <scope>NUCLEOTIDE SEQUENCE [LARGE SCALE GENOMIC DNA]</scope>
    <source>
        <strain evidence="6">CGMCC 1.15795</strain>
    </source>
</reference>
<keyword evidence="3" id="KW-0804">Transcription</keyword>
<dbReference type="PANTHER" id="PTHR43280:SF32">
    <property type="entry name" value="TRANSCRIPTIONAL REGULATORY PROTEIN"/>
    <property type="match status" value="1"/>
</dbReference>